<reference evidence="2" key="2">
    <citation type="submission" date="2020-09" db="EMBL/GenBank/DDBJ databases">
        <authorList>
            <person name="Sun Q."/>
            <person name="Zhou Y."/>
        </authorList>
    </citation>
    <scope>NUCLEOTIDE SEQUENCE</scope>
    <source>
        <strain evidence="2">CGMCC 4.7201</strain>
    </source>
</reference>
<dbReference type="EMBL" id="BMMS01000017">
    <property type="protein sequence ID" value="GGO91642.1"/>
    <property type="molecule type" value="Genomic_DNA"/>
</dbReference>
<accession>A0A917ZSJ3</accession>
<proteinExistence type="predicted"/>
<evidence type="ECO:0000313" key="3">
    <source>
        <dbReference type="Proteomes" id="UP000641932"/>
    </source>
</evidence>
<dbReference type="AlphaFoldDB" id="A0A917ZSJ3"/>
<dbReference type="Proteomes" id="UP000641932">
    <property type="component" value="Unassembled WGS sequence"/>
</dbReference>
<gene>
    <name evidence="2" type="ORF">GCM10012280_39990</name>
</gene>
<keyword evidence="3" id="KW-1185">Reference proteome</keyword>
<evidence type="ECO:0000313" key="2">
    <source>
        <dbReference type="EMBL" id="GGO91642.1"/>
    </source>
</evidence>
<protein>
    <submittedName>
        <fullName evidence="2">Uncharacterized protein</fullName>
    </submittedName>
</protein>
<evidence type="ECO:0000256" key="1">
    <source>
        <dbReference type="SAM" id="MobiDB-lite"/>
    </source>
</evidence>
<sequence>MRTHRMDLRVYTVDREGRVTREGPSVEVEASDPFSGWGCLSSWPPCQCRRATGRPCPLGGEGADNDASPDGAAPDTRGRADRAGANGD</sequence>
<comment type="caution">
    <text evidence="2">The sequence shown here is derived from an EMBL/GenBank/DDBJ whole genome shotgun (WGS) entry which is preliminary data.</text>
</comment>
<reference evidence="2" key="1">
    <citation type="journal article" date="2014" name="Int. J. Syst. Evol. Microbiol.">
        <title>Complete genome sequence of Corynebacterium casei LMG S-19264T (=DSM 44701T), isolated from a smear-ripened cheese.</title>
        <authorList>
            <consortium name="US DOE Joint Genome Institute (JGI-PGF)"/>
            <person name="Walter F."/>
            <person name="Albersmeier A."/>
            <person name="Kalinowski J."/>
            <person name="Ruckert C."/>
        </authorList>
    </citation>
    <scope>NUCLEOTIDE SEQUENCE</scope>
    <source>
        <strain evidence="2">CGMCC 4.7201</strain>
    </source>
</reference>
<organism evidence="2 3">
    <name type="scientific">Wenjunlia tyrosinilytica</name>
    <dbReference type="NCBI Taxonomy" id="1544741"/>
    <lineage>
        <taxon>Bacteria</taxon>
        <taxon>Bacillati</taxon>
        <taxon>Actinomycetota</taxon>
        <taxon>Actinomycetes</taxon>
        <taxon>Kitasatosporales</taxon>
        <taxon>Streptomycetaceae</taxon>
        <taxon>Wenjunlia</taxon>
    </lineage>
</organism>
<feature type="region of interest" description="Disordered" evidence="1">
    <location>
        <begin position="52"/>
        <end position="88"/>
    </location>
</feature>
<name>A0A917ZSJ3_9ACTN</name>